<dbReference type="Proteomes" id="UP000779809">
    <property type="component" value="Unassembled WGS sequence"/>
</dbReference>
<name>A0A932A7W0_9BACT</name>
<feature type="transmembrane region" description="Helical" evidence="1">
    <location>
        <begin position="476"/>
        <end position="496"/>
    </location>
</feature>
<evidence type="ECO:0000313" key="3">
    <source>
        <dbReference type="Proteomes" id="UP000779809"/>
    </source>
</evidence>
<keyword evidence="1" id="KW-1133">Transmembrane helix</keyword>
<gene>
    <name evidence="2" type="ORF">HYX28_04825</name>
</gene>
<dbReference type="AlphaFoldDB" id="A0A932A7W0"/>
<feature type="transmembrane region" description="Helical" evidence="1">
    <location>
        <begin position="131"/>
        <end position="150"/>
    </location>
</feature>
<feature type="transmembrane region" description="Helical" evidence="1">
    <location>
        <begin position="98"/>
        <end position="119"/>
    </location>
</feature>
<protein>
    <submittedName>
        <fullName evidence="2">Uncharacterized protein</fullName>
    </submittedName>
</protein>
<feature type="transmembrane region" description="Helical" evidence="1">
    <location>
        <begin position="415"/>
        <end position="434"/>
    </location>
</feature>
<reference evidence="2" key="1">
    <citation type="submission" date="2020-07" db="EMBL/GenBank/DDBJ databases">
        <title>Huge and variable diversity of episymbiotic CPR bacteria and DPANN archaea in groundwater ecosystems.</title>
        <authorList>
            <person name="He C.Y."/>
            <person name="Keren R."/>
            <person name="Whittaker M."/>
            <person name="Farag I.F."/>
            <person name="Doudna J."/>
            <person name="Cate J.H.D."/>
            <person name="Banfield J.F."/>
        </authorList>
    </citation>
    <scope>NUCLEOTIDE SEQUENCE</scope>
    <source>
        <strain evidence="2">NC_groundwater_580_Pr5_B-0.1um_64_19</strain>
    </source>
</reference>
<dbReference type="EMBL" id="JACPNR010000006">
    <property type="protein sequence ID" value="MBI2678082.1"/>
    <property type="molecule type" value="Genomic_DNA"/>
</dbReference>
<proteinExistence type="predicted"/>
<sequence length="514" mass="54751">MLTGLGAAATTRNVAGGFAALSLYATATVITRSNGLLTLLHRSYYRYAALHYPLPPDRFLVVMVRKWLITAGAVGFAALAVFSAAALDRELLGDKWPLILFAAALQWLLVASLAVTLTWRPPWLPPRVLQLVMALHLPAFAAVYAPNWLAPVFPFARFLPGGWVAAAMWSTLGGGTWVWWLLPVLGTGALSVTGWRRLSATYSDPALDEMLQSPDSVVALDEEAGDIPVEDTLTEDGLAEWQKVREGMAREVGRAGILEGRVGESSQSSQAGPLDRAASRCLTPRELVLMELLLGGRPSGYTAAWKISALTIAGSALLAVLLPATRGFALVAVVIGCGLGAPLMGGRWIGFHASMTGERVMPVYACFPVGYWELSRLIFKVSALRFAAWLPLVAGAGAAFGTPGSAAGTATALEVAMIAIMLQPFMVAGHFAYVSDFTKRVNWQKLVLTGMGFLLLVGVAVGGVIVFNAPTLLSKMIALLALCGLSFFFWASYGLLQECGRVDLLAAPRDVFLG</sequence>
<feature type="transmembrane region" description="Helical" evidence="1">
    <location>
        <begin position="446"/>
        <end position="470"/>
    </location>
</feature>
<organism evidence="2 3">
    <name type="scientific">Candidatus Korobacter versatilis</name>
    <dbReference type="NCBI Taxonomy" id="658062"/>
    <lineage>
        <taxon>Bacteria</taxon>
        <taxon>Pseudomonadati</taxon>
        <taxon>Acidobacteriota</taxon>
        <taxon>Terriglobia</taxon>
        <taxon>Terriglobales</taxon>
        <taxon>Candidatus Korobacteraceae</taxon>
        <taxon>Candidatus Korobacter</taxon>
    </lineage>
</organism>
<feature type="transmembrane region" description="Helical" evidence="1">
    <location>
        <begin position="328"/>
        <end position="349"/>
    </location>
</feature>
<keyword evidence="1" id="KW-0472">Membrane</keyword>
<keyword evidence="1" id="KW-0812">Transmembrane</keyword>
<evidence type="ECO:0000256" key="1">
    <source>
        <dbReference type="SAM" id="Phobius"/>
    </source>
</evidence>
<feature type="transmembrane region" description="Helical" evidence="1">
    <location>
        <begin position="383"/>
        <end position="403"/>
    </location>
</feature>
<feature type="transmembrane region" description="Helical" evidence="1">
    <location>
        <begin position="177"/>
        <end position="195"/>
    </location>
</feature>
<accession>A0A932A7W0</accession>
<evidence type="ECO:0000313" key="2">
    <source>
        <dbReference type="EMBL" id="MBI2678082.1"/>
    </source>
</evidence>
<feature type="transmembrane region" description="Helical" evidence="1">
    <location>
        <begin position="67"/>
        <end position="86"/>
    </location>
</feature>
<comment type="caution">
    <text evidence="2">The sequence shown here is derived from an EMBL/GenBank/DDBJ whole genome shotgun (WGS) entry which is preliminary data.</text>
</comment>
<feature type="transmembrane region" description="Helical" evidence="1">
    <location>
        <begin position="303"/>
        <end position="322"/>
    </location>
</feature>